<proteinExistence type="predicted"/>
<feature type="domain" description="Interferon/interleukin receptor" evidence="2">
    <location>
        <begin position="108"/>
        <end position="202"/>
    </location>
</feature>
<sequence>IWKTILLCVPHPVNVSIWSFNLEHILHFLPGPGTPANALFGIQVLKLSSKGKWRDVARCTRMNPAQPCDLTLVFKDPMDIYQARVQAFTSDQRSNWTESALFQPLSDTILGPPLLMLSGCGNCLLLRISPPLLKTDQPLNLLAELHVQVQRSRDGAQFNLSMPLREEIRVEHLQRGVEYCVIVTVHTMFNENSTPSKRLCAESSPPVTGQTLTVLSIVKVKCKICQLDKLLHSYNFLSSCLIISVSFLTGLHSQTSGWSCSCSKETYESGVCTNDRWWSEGTMAQFGSLAPEQLWLQ</sequence>
<dbReference type="Pfam" id="PF09294">
    <property type="entry name" value="Interfer-bind"/>
    <property type="match status" value="1"/>
</dbReference>
<dbReference type="AlphaFoldDB" id="A0A3B4AG03"/>
<dbReference type="InterPro" id="IPR015373">
    <property type="entry name" value="Interferon/interleukin_rcp_dom"/>
</dbReference>
<evidence type="ECO:0000259" key="1">
    <source>
        <dbReference type="Pfam" id="PF01108"/>
    </source>
</evidence>
<dbReference type="InterPro" id="IPR013783">
    <property type="entry name" value="Ig-like_fold"/>
</dbReference>
<dbReference type="GO" id="GO:0004896">
    <property type="term" value="F:cytokine receptor activity"/>
    <property type="evidence" value="ECO:0007669"/>
    <property type="project" value="TreeGrafter"/>
</dbReference>
<dbReference type="GO" id="GO:0005886">
    <property type="term" value="C:plasma membrane"/>
    <property type="evidence" value="ECO:0007669"/>
    <property type="project" value="TreeGrafter"/>
</dbReference>
<dbReference type="Pfam" id="PF01108">
    <property type="entry name" value="Tissue_fac"/>
    <property type="match status" value="1"/>
</dbReference>
<protein>
    <recommendedName>
        <fullName evidence="5">Fibronectin type-III domain-containing protein</fullName>
    </recommendedName>
</protein>
<keyword evidence="4" id="KW-1185">Reference proteome</keyword>
<dbReference type="InterPro" id="IPR050650">
    <property type="entry name" value="Type-II_Cytokine-TF_Rcpt"/>
</dbReference>
<evidence type="ECO:0000259" key="2">
    <source>
        <dbReference type="Pfam" id="PF09294"/>
    </source>
</evidence>
<dbReference type="InterPro" id="IPR036116">
    <property type="entry name" value="FN3_sf"/>
</dbReference>
<evidence type="ECO:0000313" key="3">
    <source>
        <dbReference type="Ensembl" id="ENSPMGP00000015993.1"/>
    </source>
</evidence>
<dbReference type="STRING" id="409849.ENSPMGP00000015993"/>
<evidence type="ECO:0000313" key="4">
    <source>
        <dbReference type="Proteomes" id="UP000261520"/>
    </source>
</evidence>
<dbReference type="InterPro" id="IPR003961">
    <property type="entry name" value="FN3_dom"/>
</dbReference>
<dbReference type="SUPFAM" id="SSF49265">
    <property type="entry name" value="Fibronectin type III"/>
    <property type="match status" value="2"/>
</dbReference>
<reference evidence="3" key="1">
    <citation type="submission" date="2025-08" db="UniProtKB">
        <authorList>
            <consortium name="Ensembl"/>
        </authorList>
    </citation>
    <scope>IDENTIFICATION</scope>
</reference>
<dbReference type="Gene3D" id="2.60.40.10">
    <property type="entry name" value="Immunoglobulins"/>
    <property type="match status" value="1"/>
</dbReference>
<accession>A0A3B4AG03</accession>
<organism evidence="3 4">
    <name type="scientific">Periophthalmus magnuspinnatus</name>
    <dbReference type="NCBI Taxonomy" id="409849"/>
    <lineage>
        <taxon>Eukaryota</taxon>
        <taxon>Metazoa</taxon>
        <taxon>Chordata</taxon>
        <taxon>Craniata</taxon>
        <taxon>Vertebrata</taxon>
        <taxon>Euteleostomi</taxon>
        <taxon>Actinopterygii</taxon>
        <taxon>Neopterygii</taxon>
        <taxon>Teleostei</taxon>
        <taxon>Neoteleostei</taxon>
        <taxon>Acanthomorphata</taxon>
        <taxon>Gobiaria</taxon>
        <taxon>Gobiiformes</taxon>
        <taxon>Gobioidei</taxon>
        <taxon>Gobiidae</taxon>
        <taxon>Oxudercinae</taxon>
        <taxon>Periophthalmus</taxon>
    </lineage>
</organism>
<dbReference type="Ensembl" id="ENSPMGT00000017062.1">
    <property type="protein sequence ID" value="ENSPMGP00000015993.1"/>
    <property type="gene ID" value="ENSPMGG00000013119.1"/>
</dbReference>
<dbReference type="PANTHER" id="PTHR20859">
    <property type="entry name" value="INTERFERON/INTERLEUKIN RECEPTOR"/>
    <property type="match status" value="1"/>
</dbReference>
<feature type="domain" description="Fibronectin type-III" evidence="1">
    <location>
        <begin position="9"/>
        <end position="96"/>
    </location>
</feature>
<evidence type="ECO:0008006" key="5">
    <source>
        <dbReference type="Google" id="ProtNLM"/>
    </source>
</evidence>
<name>A0A3B4AG03_9GOBI</name>
<dbReference type="PANTHER" id="PTHR20859:SF53">
    <property type="entry name" value="INTERLEUKIN-22 RECEPTOR SUBUNIT ALPHA-1"/>
    <property type="match status" value="1"/>
</dbReference>
<dbReference type="Proteomes" id="UP000261520">
    <property type="component" value="Unplaced"/>
</dbReference>
<reference evidence="3" key="2">
    <citation type="submission" date="2025-09" db="UniProtKB">
        <authorList>
            <consortium name="Ensembl"/>
        </authorList>
    </citation>
    <scope>IDENTIFICATION</scope>
</reference>